<comment type="caution">
    <text evidence="6">The sequence shown here is derived from an EMBL/GenBank/DDBJ whole genome shotgun (WGS) entry which is preliminary data.</text>
</comment>
<dbReference type="PANTHER" id="PTHR11493:SF54">
    <property type="entry name" value="ANAEROBIC SULFITE REDUCTASE SUBUNIT C"/>
    <property type="match status" value="1"/>
</dbReference>
<proteinExistence type="predicted"/>
<dbReference type="GO" id="GO:0051539">
    <property type="term" value="F:4 iron, 4 sulfur cluster binding"/>
    <property type="evidence" value="ECO:0007669"/>
    <property type="project" value="UniProtKB-KW"/>
</dbReference>
<organism evidence="6">
    <name type="scientific">marine sediment metagenome</name>
    <dbReference type="NCBI Taxonomy" id="412755"/>
    <lineage>
        <taxon>unclassified sequences</taxon>
        <taxon>metagenomes</taxon>
        <taxon>ecological metagenomes</taxon>
    </lineage>
</organism>
<keyword evidence="1" id="KW-0004">4Fe-4S</keyword>
<accession>A0A0F9E9A2</accession>
<evidence type="ECO:0000256" key="1">
    <source>
        <dbReference type="ARBA" id="ARBA00022485"/>
    </source>
</evidence>
<dbReference type="AlphaFoldDB" id="A0A0F9E9A2"/>
<evidence type="ECO:0000259" key="5">
    <source>
        <dbReference type="PROSITE" id="PS51379"/>
    </source>
</evidence>
<evidence type="ECO:0000256" key="2">
    <source>
        <dbReference type="ARBA" id="ARBA00022723"/>
    </source>
</evidence>
<protein>
    <recommendedName>
        <fullName evidence="5">4Fe-4S ferredoxin-type domain-containing protein</fullName>
    </recommendedName>
</protein>
<dbReference type="SUPFAM" id="SSF56014">
    <property type="entry name" value="Nitrite and sulphite reductase 4Fe-4S domain-like"/>
    <property type="match status" value="1"/>
</dbReference>
<dbReference type="GO" id="GO:0046872">
    <property type="term" value="F:metal ion binding"/>
    <property type="evidence" value="ECO:0007669"/>
    <property type="project" value="UniProtKB-KW"/>
</dbReference>
<gene>
    <name evidence="6" type="ORF">LCGC14_2102850</name>
</gene>
<dbReference type="Gene3D" id="6.10.140.1420">
    <property type="match status" value="1"/>
</dbReference>
<dbReference type="Pfam" id="PF01077">
    <property type="entry name" value="NIR_SIR"/>
    <property type="match status" value="1"/>
</dbReference>
<dbReference type="PANTHER" id="PTHR11493">
    <property type="entry name" value="SULFITE REDUCTASE [NADPH] SUBUNIT BETA-RELATED"/>
    <property type="match status" value="1"/>
</dbReference>
<dbReference type="SUPFAM" id="SSF55124">
    <property type="entry name" value="Nitrite/Sulfite reductase N-terminal domain-like"/>
    <property type="match status" value="1"/>
</dbReference>
<dbReference type="InterPro" id="IPR005117">
    <property type="entry name" value="NiRdtase/SiRdtase_haem-b_fer"/>
</dbReference>
<dbReference type="GO" id="GO:0000103">
    <property type="term" value="P:sulfate assimilation"/>
    <property type="evidence" value="ECO:0007669"/>
    <property type="project" value="TreeGrafter"/>
</dbReference>
<evidence type="ECO:0000256" key="4">
    <source>
        <dbReference type="ARBA" id="ARBA00023014"/>
    </source>
</evidence>
<keyword evidence="3" id="KW-0408">Iron</keyword>
<dbReference type="InterPro" id="IPR036136">
    <property type="entry name" value="Nit/Sulf_reduc_fer-like_dom_sf"/>
</dbReference>
<dbReference type="Gene3D" id="3.30.70.20">
    <property type="match status" value="1"/>
</dbReference>
<dbReference type="InterPro" id="IPR011806">
    <property type="entry name" value="DsrA"/>
</dbReference>
<dbReference type="NCBIfam" id="TIGR02064">
    <property type="entry name" value="dsrA"/>
    <property type="match status" value="1"/>
</dbReference>
<dbReference type="GO" id="GO:0020037">
    <property type="term" value="F:heme binding"/>
    <property type="evidence" value="ECO:0007669"/>
    <property type="project" value="InterPro"/>
</dbReference>
<keyword evidence="4" id="KW-0411">Iron-sulfur</keyword>
<dbReference type="InterPro" id="IPR045169">
    <property type="entry name" value="NO2/SO3_Rdtase_4Fe4S_prot"/>
</dbReference>
<dbReference type="GO" id="GO:0009337">
    <property type="term" value="C:sulfite reductase complex (NADPH)"/>
    <property type="evidence" value="ECO:0007669"/>
    <property type="project" value="TreeGrafter"/>
</dbReference>
<evidence type="ECO:0000313" key="6">
    <source>
        <dbReference type="EMBL" id="KKL70643.1"/>
    </source>
</evidence>
<dbReference type="InterPro" id="IPR006067">
    <property type="entry name" value="NO2/SO3_Rdtase_4Fe4S_dom"/>
</dbReference>
<dbReference type="Gene3D" id="3.30.70.2500">
    <property type="match status" value="1"/>
</dbReference>
<dbReference type="GO" id="GO:0016002">
    <property type="term" value="F:sulfite reductase activity"/>
    <property type="evidence" value="ECO:0007669"/>
    <property type="project" value="TreeGrafter"/>
</dbReference>
<dbReference type="EMBL" id="LAZR01025839">
    <property type="protein sequence ID" value="KKL70643.1"/>
    <property type="molecule type" value="Genomic_DNA"/>
</dbReference>
<dbReference type="Gene3D" id="3.30.413.10">
    <property type="entry name" value="Sulfite Reductase Hemoprotein, domain 1"/>
    <property type="match status" value="1"/>
</dbReference>
<feature type="domain" description="4Fe-4S ferredoxin-type" evidence="5">
    <location>
        <begin position="310"/>
        <end position="338"/>
    </location>
</feature>
<dbReference type="GO" id="GO:0018551">
    <property type="term" value="F:dissimilatory sulfite reductase (NADH) activity"/>
    <property type="evidence" value="ECO:0007669"/>
    <property type="project" value="InterPro"/>
</dbReference>
<reference evidence="6" key="1">
    <citation type="journal article" date="2015" name="Nature">
        <title>Complex archaea that bridge the gap between prokaryotes and eukaryotes.</title>
        <authorList>
            <person name="Spang A."/>
            <person name="Saw J.H."/>
            <person name="Jorgensen S.L."/>
            <person name="Zaremba-Niedzwiedzka K."/>
            <person name="Martijn J."/>
            <person name="Lind A.E."/>
            <person name="van Eijk R."/>
            <person name="Schleper C."/>
            <person name="Guy L."/>
            <person name="Ettema T.J."/>
        </authorList>
    </citation>
    <scope>NUCLEOTIDE SEQUENCE</scope>
</reference>
<name>A0A0F9E9A2_9ZZZZ</name>
<evidence type="ECO:0000256" key="3">
    <source>
        <dbReference type="ARBA" id="ARBA00023004"/>
    </source>
</evidence>
<dbReference type="InterPro" id="IPR017896">
    <property type="entry name" value="4Fe4S_Fe-S-bd"/>
</dbReference>
<dbReference type="Pfam" id="PF03460">
    <property type="entry name" value="NIR_SIR_ferr"/>
    <property type="match status" value="1"/>
</dbReference>
<dbReference type="PROSITE" id="PS51379">
    <property type="entry name" value="4FE4S_FER_2"/>
    <property type="match status" value="1"/>
</dbReference>
<feature type="non-terminal residue" evidence="6">
    <location>
        <position position="1"/>
    </location>
</feature>
<dbReference type="GO" id="GO:0050311">
    <property type="term" value="F:sulfite reductase (ferredoxin) activity"/>
    <property type="evidence" value="ECO:0007669"/>
    <property type="project" value="TreeGrafter"/>
</dbReference>
<keyword evidence="2" id="KW-0479">Metal-binding</keyword>
<dbReference type="SUPFAM" id="SSF54862">
    <property type="entry name" value="4Fe-4S ferredoxins"/>
    <property type="match status" value="1"/>
</dbReference>
<dbReference type="InterPro" id="IPR045854">
    <property type="entry name" value="NO2/SO3_Rdtase_4Fe4S_sf"/>
</dbReference>
<sequence>NEPPQVARGVHDLLELLEADRTGGFLFDIDSEDEKKSSHQNKKFLNPTPMLDELEKGPWPSFITGIKELAERTKKPMLRGVMDQLEYSYQTRMGYWKGGLVMVRGYGCGIISRRTMIKDKIPEAAEFHTFRVQPAPALHYNTKMLRDLCDTWEKYGSGLITLHGQTGDIMLQGIEESKIQECFDEINQAGWDLGGAGPAMRTGVSCVGPARCEHACYDTLKLHYRVLKYFVEDVHRPQYLYKFKFKFSGCPNDCSNSIFRSDLAVIGMWRDSIQMDTPEVLDWIEKNGADSLVNNVINRCPTRAISLEHGEMVIDNKNCVRCMHCLNVMPRALSPGRERGVSVLLGGKNTLKVGAMGATMIVPFFKMETDEDVDKFIELCERIIDCWNDNGFEKERIGETIERIGLKQFLDGVGLEASVDMVAKPRSNPKMLKVVRK</sequence>